<reference evidence="6 7" key="1">
    <citation type="submission" date="2019-06" db="EMBL/GenBank/DDBJ databases">
        <title>Taxogenomics and systematics of the genus Pantoea.</title>
        <authorList>
            <person name="Tambong J.T."/>
        </authorList>
    </citation>
    <scope>NUCLEOTIDE SEQUENCE [LARGE SCALE GENOMIC DNA]</scope>
    <source>
        <strain evidence="6 7">LMG 24197</strain>
    </source>
</reference>
<organism evidence="6 7">
    <name type="scientific">Pantoea eucalypti</name>
    <dbReference type="NCBI Taxonomy" id="470933"/>
    <lineage>
        <taxon>Bacteria</taxon>
        <taxon>Pseudomonadati</taxon>
        <taxon>Pseudomonadota</taxon>
        <taxon>Gammaproteobacteria</taxon>
        <taxon>Enterobacterales</taxon>
        <taxon>Erwiniaceae</taxon>
        <taxon>Pantoea</taxon>
    </lineage>
</organism>
<dbReference type="PANTHER" id="PTHR43464">
    <property type="entry name" value="METHYLTRANSFERASE"/>
    <property type="match status" value="1"/>
</dbReference>
<accession>A0ABY2ZG03</accession>
<dbReference type="Pfam" id="PF00535">
    <property type="entry name" value="Glycos_transf_2"/>
    <property type="match status" value="1"/>
</dbReference>
<evidence type="ECO:0000256" key="1">
    <source>
        <dbReference type="ARBA" id="ARBA00022603"/>
    </source>
</evidence>
<dbReference type="InterPro" id="IPR001173">
    <property type="entry name" value="Glyco_trans_2-like"/>
</dbReference>
<evidence type="ECO:0000313" key="6">
    <source>
        <dbReference type="EMBL" id="TPV33012.1"/>
    </source>
</evidence>
<evidence type="ECO:0000259" key="5">
    <source>
        <dbReference type="Pfam" id="PF08242"/>
    </source>
</evidence>
<dbReference type="EMBL" id="VHJB01000077">
    <property type="protein sequence ID" value="TPV33012.1"/>
    <property type="molecule type" value="Genomic_DNA"/>
</dbReference>
<dbReference type="InterPro" id="IPR013217">
    <property type="entry name" value="Methyltransf_12"/>
</dbReference>
<dbReference type="PANTHER" id="PTHR43464:SF19">
    <property type="entry name" value="UBIQUINONE BIOSYNTHESIS O-METHYLTRANSFERASE, MITOCHONDRIAL"/>
    <property type="match status" value="1"/>
</dbReference>
<keyword evidence="7" id="KW-1185">Reference proteome</keyword>
<evidence type="ECO:0000256" key="2">
    <source>
        <dbReference type="ARBA" id="ARBA00022679"/>
    </source>
</evidence>
<dbReference type="InterPro" id="IPR029063">
    <property type="entry name" value="SAM-dependent_MTases_sf"/>
</dbReference>
<evidence type="ECO:0000256" key="3">
    <source>
        <dbReference type="ARBA" id="ARBA00022691"/>
    </source>
</evidence>
<dbReference type="Pfam" id="PF08242">
    <property type="entry name" value="Methyltransf_12"/>
    <property type="match status" value="1"/>
</dbReference>
<dbReference type="Gene3D" id="3.40.50.150">
    <property type="entry name" value="Vaccinia Virus protein VP39"/>
    <property type="match status" value="1"/>
</dbReference>
<dbReference type="InterPro" id="IPR029044">
    <property type="entry name" value="Nucleotide-diphossugar_trans"/>
</dbReference>
<proteinExistence type="predicted"/>
<feature type="domain" description="Glycosyltransferase 2-like" evidence="4">
    <location>
        <begin position="784"/>
        <end position="863"/>
    </location>
</feature>
<feature type="non-terminal residue" evidence="6">
    <location>
        <position position="863"/>
    </location>
</feature>
<keyword evidence="3" id="KW-0949">S-adenosyl-L-methionine</keyword>
<gene>
    <name evidence="6" type="ORF">FJW02_16205</name>
</gene>
<dbReference type="RefSeq" id="WP_140916237.1">
    <property type="nucleotide sequence ID" value="NZ_VHJB01000077.1"/>
</dbReference>
<sequence length="863" mass="98479">MANLENILLKAGFRKNEETALWSPATMRDFAYSDGDDSENYIFDTIRNASDVTVDSKELGKFIVDWPSTYHLSSVRANLLRPFQSWMKDKRILEIGCGCGAISRYLGENAAEVVSVEGSYRRANIARSRCRDLDNVTVICAPSDTLPDLGKFDAVLLIGVLEYARVFIGEKGEQHLLKACKERLKDDGKIFVAIENKIGIKYFAGAREDHVNIPMFGINNSYDKQSVVTFGRKELISELNEAGFTDTLEYLPLPDYKLPCAVVTPLGWQNYSKELSQLAVESAHKEKQVVPQYLFSLEQGIKNIWNNEIAADLSSSFLMVSSMNKQESVHKNVAAIYYSDDRNTENKKNVEFIKTNEGLSVSSGSSQDGEVLCEELERFIYGQSLWSDLLRIVNRPDWLVEELAAWAKGWLDQLQLKACVSLDIDKDILLPDSYLDALPFNVIKKDNGEFVFFDQEWHASESITLGYVAYRGIYHSLLRVTSAGNSKFCNSNNIADLTVATLNVIGFSCSAADSRNYLRQEANFLAQVQHKNAEEIYSMLKEFSLSMRAEYWLDSNDYNSLKGHAENRQRHYLSRIEDLEKSLQGEHENSVRLQHELNQLHAIYAQQGHLLDQYRHDIEKILNSASWKISAPFRVAGRRLPERFRAPAKRTIFKMFYLGQKVKVKTGSLLVRVNAPDSNLKRSLRDFLRNLYLQLPERYKDKALKLAMKVRPSWFRHHPAFNQAQYEQGIINNNKDVHPTFLSRRNDGTYSFAERPDEYVYIPAKKPNFFEDKLNELEAQPLFSIIVPIYNTPLDLLELMVKSVENQWYSNWELVLANDCSPDKEIVPALNAFKDPRIKVIHMDKNQGIAGATNIAIDNASGD</sequence>
<protein>
    <submittedName>
        <fullName evidence="6">Glycosyltransferase</fullName>
    </submittedName>
</protein>
<dbReference type="Proteomes" id="UP000315469">
    <property type="component" value="Unassembled WGS sequence"/>
</dbReference>
<dbReference type="SUPFAM" id="SSF53448">
    <property type="entry name" value="Nucleotide-diphospho-sugar transferases"/>
    <property type="match status" value="1"/>
</dbReference>
<comment type="caution">
    <text evidence="6">The sequence shown here is derived from an EMBL/GenBank/DDBJ whole genome shotgun (WGS) entry which is preliminary data.</text>
</comment>
<dbReference type="CDD" id="cd02440">
    <property type="entry name" value="AdoMet_MTases"/>
    <property type="match status" value="1"/>
</dbReference>
<feature type="domain" description="Methyltransferase type 12" evidence="5">
    <location>
        <begin position="93"/>
        <end position="190"/>
    </location>
</feature>
<evidence type="ECO:0000259" key="4">
    <source>
        <dbReference type="Pfam" id="PF00535"/>
    </source>
</evidence>
<keyword evidence="2" id="KW-0808">Transferase</keyword>
<evidence type="ECO:0000313" key="7">
    <source>
        <dbReference type="Proteomes" id="UP000315469"/>
    </source>
</evidence>
<dbReference type="Gene3D" id="3.90.550.10">
    <property type="entry name" value="Spore Coat Polysaccharide Biosynthesis Protein SpsA, Chain A"/>
    <property type="match status" value="1"/>
</dbReference>
<dbReference type="SUPFAM" id="SSF53335">
    <property type="entry name" value="S-adenosyl-L-methionine-dependent methyltransferases"/>
    <property type="match status" value="1"/>
</dbReference>
<keyword evidence="1" id="KW-0489">Methyltransferase</keyword>
<name>A0ABY2ZG03_9GAMM</name>